<evidence type="ECO:0000313" key="1">
    <source>
        <dbReference type="EMBL" id="KAJ9055324.1"/>
    </source>
</evidence>
<reference evidence="1" key="1">
    <citation type="submission" date="2022-04" db="EMBL/GenBank/DDBJ databases">
        <title>Genome of the entomopathogenic fungus Entomophthora muscae.</title>
        <authorList>
            <person name="Elya C."/>
            <person name="Lovett B.R."/>
            <person name="Lee E."/>
            <person name="Macias A.M."/>
            <person name="Hajek A.E."/>
            <person name="De Bivort B.L."/>
            <person name="Kasson M.T."/>
            <person name="De Fine Licht H.H."/>
            <person name="Stajich J.E."/>
        </authorList>
    </citation>
    <scope>NUCLEOTIDE SEQUENCE</scope>
    <source>
        <strain evidence="1">Berkeley</strain>
    </source>
</reference>
<sequence length="404" mass="45657">MISAYYVYQYNSRTKPELYQTRPEREAYIKPKLEPSHMLTPKTMPSACYHGSLSKPLSSWSSDMTTRSSFEPFLLSEPQASPQVSDSKTEKTYVSCISVKQYHSKCIPKQQIYLGAMATPPSNLPSPLVAKPKSIYRLKTDAIKEAMKEAELRISQGLPLDNSCSIDHLFSEIESQERMKQKSQLAPAKSVDPGIKSGPDSTLENKKTDCPYSVMTTSVSTIQSLSHMPTRPHQPERIPVELKTRNRPRDSCSRTRTSKKLQPQEYRTQKAIPERPDGHKKKTKEHQESISLVEPKAPGRDQTSAKSFPGLANFLPKPENVVSKGSQINNPHPKDSKTPEIFSSFNCFMMLPEEMLEGDEDNLHAEKYPELSPKAKKFDSQLCPKHSRDSRPEMSVHALYSQVK</sequence>
<comment type="caution">
    <text evidence="1">The sequence shown here is derived from an EMBL/GenBank/DDBJ whole genome shotgun (WGS) entry which is preliminary data.</text>
</comment>
<dbReference type="Proteomes" id="UP001165960">
    <property type="component" value="Unassembled WGS sequence"/>
</dbReference>
<organism evidence="1 2">
    <name type="scientific">Entomophthora muscae</name>
    <dbReference type="NCBI Taxonomy" id="34485"/>
    <lineage>
        <taxon>Eukaryota</taxon>
        <taxon>Fungi</taxon>
        <taxon>Fungi incertae sedis</taxon>
        <taxon>Zoopagomycota</taxon>
        <taxon>Entomophthoromycotina</taxon>
        <taxon>Entomophthoromycetes</taxon>
        <taxon>Entomophthorales</taxon>
        <taxon>Entomophthoraceae</taxon>
        <taxon>Entomophthora</taxon>
    </lineage>
</organism>
<gene>
    <name evidence="1" type="ORF">DSO57_1005144</name>
</gene>
<protein>
    <submittedName>
        <fullName evidence="1">Uncharacterized protein</fullName>
    </submittedName>
</protein>
<name>A0ACC2RZ48_9FUNG</name>
<accession>A0ACC2RZ48</accession>
<proteinExistence type="predicted"/>
<keyword evidence="2" id="KW-1185">Reference proteome</keyword>
<evidence type="ECO:0000313" key="2">
    <source>
        <dbReference type="Proteomes" id="UP001165960"/>
    </source>
</evidence>
<dbReference type="EMBL" id="QTSX02006403">
    <property type="protein sequence ID" value="KAJ9055324.1"/>
    <property type="molecule type" value="Genomic_DNA"/>
</dbReference>